<dbReference type="AlphaFoldDB" id="A0ABD1G252"/>
<keyword evidence="2" id="KW-0808">Transferase</keyword>
<dbReference type="Proteomes" id="UP001567538">
    <property type="component" value="Unassembled WGS sequence"/>
</dbReference>
<dbReference type="GO" id="GO:0047274">
    <property type="term" value="F:galactinol-sucrose galactosyltransferase activity"/>
    <property type="evidence" value="ECO:0007669"/>
    <property type="project" value="UniProtKB-EC"/>
</dbReference>
<evidence type="ECO:0000256" key="1">
    <source>
        <dbReference type="SAM" id="MobiDB-lite"/>
    </source>
</evidence>
<proteinExistence type="predicted"/>
<dbReference type="EMBL" id="JBEAFC010000010">
    <property type="protein sequence ID" value="KAL1538180.1"/>
    <property type="molecule type" value="Genomic_DNA"/>
</dbReference>
<feature type="region of interest" description="Disordered" evidence="1">
    <location>
        <begin position="355"/>
        <end position="397"/>
    </location>
</feature>
<evidence type="ECO:0000313" key="2">
    <source>
        <dbReference type="EMBL" id="KAL1538180.1"/>
    </source>
</evidence>
<organism evidence="2 3">
    <name type="scientific">Salvia divinorum</name>
    <name type="common">Maria pastora</name>
    <name type="synonym">Diviner's sage</name>
    <dbReference type="NCBI Taxonomy" id="28513"/>
    <lineage>
        <taxon>Eukaryota</taxon>
        <taxon>Viridiplantae</taxon>
        <taxon>Streptophyta</taxon>
        <taxon>Embryophyta</taxon>
        <taxon>Tracheophyta</taxon>
        <taxon>Spermatophyta</taxon>
        <taxon>Magnoliopsida</taxon>
        <taxon>eudicotyledons</taxon>
        <taxon>Gunneridae</taxon>
        <taxon>Pentapetalae</taxon>
        <taxon>asterids</taxon>
        <taxon>lamiids</taxon>
        <taxon>Lamiales</taxon>
        <taxon>Lamiaceae</taxon>
        <taxon>Nepetoideae</taxon>
        <taxon>Mentheae</taxon>
        <taxon>Salviinae</taxon>
        <taxon>Salvia</taxon>
        <taxon>Salvia subgen. Calosphace</taxon>
    </lineage>
</organism>
<dbReference type="EC" id="2.4.1.82" evidence="2"/>
<accession>A0ABD1G252</accession>
<keyword evidence="3" id="KW-1185">Reference proteome</keyword>
<evidence type="ECO:0000313" key="3">
    <source>
        <dbReference type="Proteomes" id="UP001567538"/>
    </source>
</evidence>
<keyword evidence="2" id="KW-0328">Glycosyltransferase</keyword>
<protein>
    <submittedName>
        <fullName evidence="2">Galactinol--sucrose galactosyltransferase</fullName>
        <ecNumber evidence="2">2.4.1.82</ecNumber>
    </submittedName>
</protein>
<reference evidence="2 3" key="1">
    <citation type="submission" date="2024-06" db="EMBL/GenBank/DDBJ databases">
        <title>A chromosome level genome sequence of Diviner's sage (Salvia divinorum).</title>
        <authorList>
            <person name="Ford S.A."/>
            <person name="Ro D.-K."/>
            <person name="Ness R.W."/>
            <person name="Phillips M.A."/>
        </authorList>
    </citation>
    <scope>NUCLEOTIDE SEQUENCE [LARGE SCALE GENOMIC DNA]</scope>
    <source>
        <strain evidence="2">SAF-2024a</strain>
        <tissue evidence="2">Leaf</tissue>
    </source>
</reference>
<comment type="caution">
    <text evidence="2">The sequence shown here is derived from an EMBL/GenBank/DDBJ whole genome shotgun (WGS) entry which is preliminary data.</text>
</comment>
<sequence length="397" mass="43446">MGLEENAPPAIVEKFRRLMRYAVVMDEIRDIVLIGWLPNRPNHDDLATEQMHKFGPGPNTRGMKDTHTRLHRVCSGNAPGWLLAGASARPEHELIGPLLSVKQQMYEGMPSNLESTGIELGAINVCEMLCEDYGGRVIASTVHCGDYWSMDPPDDPNDSSWLPGCHMLMGSFMQCHTVAEQVANKHLLKDLIQDVTAFEKQSHLSIAHGGLAVDGRVVPALGHYLPSHKVMVTTVRCAEIANKKAEGGRIEQANWDSSKKRGIVEAKAKEEAGKVLICMEPKTAASTNMASSCWDKIPKLLSASAKGVRRISLKKVLVVLLLVFKPQVASSSVNTYYYNLSAPLSPWTLNATPPPPLPPSRVTKRGARRLGPLSSTGSETEWGLPPKRRPPSCLPNC</sequence>
<gene>
    <name evidence="2" type="ORF">AAHA92_26953</name>
</gene>
<name>A0ABD1G252_SALDI</name>